<reference evidence="1" key="1">
    <citation type="submission" date="2020-03" db="EMBL/GenBank/DDBJ databases">
        <title>The deep terrestrial virosphere.</title>
        <authorList>
            <person name="Holmfeldt K."/>
            <person name="Nilsson E."/>
            <person name="Simone D."/>
            <person name="Lopez-Fernandez M."/>
            <person name="Wu X."/>
            <person name="de Brujin I."/>
            <person name="Lundin D."/>
            <person name="Andersson A."/>
            <person name="Bertilsson S."/>
            <person name="Dopson M."/>
        </authorList>
    </citation>
    <scope>NUCLEOTIDE SEQUENCE</scope>
    <source>
        <strain evidence="2">MM415B02097</strain>
        <strain evidence="1">TM448A00598</strain>
        <strain evidence="3">TM448B01137</strain>
    </source>
</reference>
<name>A0A6H1ZIQ9_9ZZZZ</name>
<gene>
    <name evidence="2" type="ORF">MM415B02097_0004</name>
    <name evidence="1" type="ORF">TM448A00598_0026</name>
    <name evidence="3" type="ORF">TM448B01137_0023</name>
</gene>
<sequence>MTKPFNTILEKDLTKHVLTIDVQVFHNNGKPMKFYSFSQAHSIDEIYNEMQTKHPNKKKEITFTINN</sequence>
<organism evidence="1">
    <name type="scientific">viral metagenome</name>
    <dbReference type="NCBI Taxonomy" id="1070528"/>
    <lineage>
        <taxon>unclassified sequences</taxon>
        <taxon>metagenomes</taxon>
        <taxon>organismal metagenomes</taxon>
    </lineage>
</organism>
<evidence type="ECO:0000313" key="2">
    <source>
        <dbReference type="EMBL" id="QJA86330.1"/>
    </source>
</evidence>
<dbReference type="EMBL" id="MT144708">
    <property type="protein sequence ID" value="QJH97954.1"/>
    <property type="molecule type" value="Genomic_DNA"/>
</dbReference>
<dbReference type="EMBL" id="MT144030">
    <property type="protein sequence ID" value="QJA47080.1"/>
    <property type="molecule type" value="Genomic_DNA"/>
</dbReference>
<proteinExistence type="predicted"/>
<accession>A0A6H1ZIQ9</accession>
<dbReference type="AlphaFoldDB" id="A0A6H1ZIQ9"/>
<evidence type="ECO:0000313" key="3">
    <source>
        <dbReference type="EMBL" id="QJH97954.1"/>
    </source>
</evidence>
<dbReference type="EMBL" id="MT142629">
    <property type="protein sequence ID" value="QJA86330.1"/>
    <property type="molecule type" value="Genomic_DNA"/>
</dbReference>
<evidence type="ECO:0000313" key="1">
    <source>
        <dbReference type="EMBL" id="QJA47080.1"/>
    </source>
</evidence>
<protein>
    <submittedName>
        <fullName evidence="1">Uncharacterized protein</fullName>
    </submittedName>
</protein>